<dbReference type="InterPro" id="IPR001810">
    <property type="entry name" value="F-box_dom"/>
</dbReference>
<evidence type="ECO:0000313" key="2">
    <source>
        <dbReference type="EMBL" id="EKM57651.1"/>
    </source>
</evidence>
<dbReference type="Pfam" id="PF12937">
    <property type="entry name" value="F-box-like"/>
    <property type="match status" value="1"/>
</dbReference>
<dbReference type="SUPFAM" id="SSF81383">
    <property type="entry name" value="F-box domain"/>
    <property type="match status" value="1"/>
</dbReference>
<dbReference type="OrthoDB" id="3264373at2759"/>
<evidence type="ECO:0000259" key="1">
    <source>
        <dbReference type="Pfam" id="PF12937"/>
    </source>
</evidence>
<dbReference type="RefSeq" id="XP_007392999.1">
    <property type="nucleotide sequence ID" value="XM_007392937.1"/>
</dbReference>
<keyword evidence="3" id="KW-1185">Reference proteome</keyword>
<feature type="domain" description="F-box" evidence="1">
    <location>
        <begin position="37"/>
        <end position="85"/>
    </location>
</feature>
<gene>
    <name evidence="2" type="ORF">PHACADRAFT_182134</name>
</gene>
<evidence type="ECO:0000313" key="3">
    <source>
        <dbReference type="Proteomes" id="UP000008370"/>
    </source>
</evidence>
<proteinExistence type="predicted"/>
<organism evidence="2 3">
    <name type="scientific">Phanerochaete carnosa (strain HHB-10118-sp)</name>
    <name type="common">White-rot fungus</name>
    <name type="synonym">Peniophora carnosa</name>
    <dbReference type="NCBI Taxonomy" id="650164"/>
    <lineage>
        <taxon>Eukaryota</taxon>
        <taxon>Fungi</taxon>
        <taxon>Dikarya</taxon>
        <taxon>Basidiomycota</taxon>
        <taxon>Agaricomycotina</taxon>
        <taxon>Agaricomycetes</taxon>
        <taxon>Polyporales</taxon>
        <taxon>Phanerochaetaceae</taxon>
        <taxon>Phanerochaete</taxon>
    </lineage>
</organism>
<dbReference type="AlphaFoldDB" id="K5V4U3"/>
<dbReference type="Gene3D" id="1.20.1280.50">
    <property type="match status" value="1"/>
</dbReference>
<dbReference type="KEGG" id="pco:PHACADRAFT_182134"/>
<dbReference type="Proteomes" id="UP000008370">
    <property type="component" value="Unassembled WGS sequence"/>
</dbReference>
<dbReference type="EMBL" id="JH930470">
    <property type="protein sequence ID" value="EKM57651.1"/>
    <property type="molecule type" value="Genomic_DNA"/>
</dbReference>
<name>K5V4U3_PHACS</name>
<accession>K5V4U3</accession>
<dbReference type="HOGENOM" id="CLU_024199_3_0_1"/>
<dbReference type="GeneID" id="18910068"/>
<protein>
    <recommendedName>
        <fullName evidence="1">F-box domain-containing protein</fullName>
    </recommendedName>
</protein>
<dbReference type="InParanoid" id="K5V4U3"/>
<dbReference type="InterPro" id="IPR036047">
    <property type="entry name" value="F-box-like_dom_sf"/>
</dbReference>
<reference evidence="2 3" key="1">
    <citation type="journal article" date="2012" name="BMC Genomics">
        <title>Comparative genomics of the white-rot fungi, Phanerochaete carnosa and P. chrysosporium, to elucidate the genetic basis of the distinct wood types they colonize.</title>
        <authorList>
            <person name="Suzuki H."/>
            <person name="MacDonald J."/>
            <person name="Syed K."/>
            <person name="Salamov A."/>
            <person name="Hori C."/>
            <person name="Aerts A."/>
            <person name="Henrissat B."/>
            <person name="Wiebenga A."/>
            <person name="vanKuyk P.A."/>
            <person name="Barry K."/>
            <person name="Lindquist E."/>
            <person name="LaButti K."/>
            <person name="Lapidus A."/>
            <person name="Lucas S."/>
            <person name="Coutinho P."/>
            <person name="Gong Y."/>
            <person name="Samejima M."/>
            <person name="Mahadevan R."/>
            <person name="Abou-Zaid M."/>
            <person name="de Vries R.P."/>
            <person name="Igarashi K."/>
            <person name="Yadav J.S."/>
            <person name="Grigoriev I.V."/>
            <person name="Master E.R."/>
        </authorList>
    </citation>
    <scope>NUCLEOTIDE SEQUENCE [LARGE SCALE GENOMIC DNA]</scope>
    <source>
        <strain evidence="2 3">HHB-10118-sp</strain>
    </source>
</reference>
<sequence length="501" mass="57458">MTELEDAEQTQLLASIATWERQIAAAKRRLNELRPIGKLPSELLCEVFMHRSADWRVGDRTWIEVSRVCYRWREAALNYPALWGQIMPHTYKWTRELLLRSEQSALDVATSDYRAADKKDIIVLLRQLHRLRSIDWSLYYEINAPDLPRVAPFLRSVALCDREVRGHGPSATPFDNIEAPLLTHLEIVCIPVSWTSRLFRPTLTHLKFCVYYEGPRPIDISMLEVLGLLQTMPQLQSLELADALPDSGTAGIGANVHVRFPQLCFLRVKERASIIRYFLEHISFSKDIDISIEFSNFQLDRENMEQSMRLLASLFASDAHSKDVMRPLRSLSHSRHAAKAWTRNQELDNLFSPYLDRTAASRPFHHDRRALAVRAPALMPDSCPTLFEMFCRSLPLAEVRSAYIDMEWMNNCPWQNIYESMPHICELGVAGRETDHTFLIESLATASTTTDALRPLHCDLPVYMFPELQVLSLHRLYLLDDGPCLTNVCGSPQRRSAEAGL</sequence>